<feature type="region of interest" description="Disordered" evidence="2">
    <location>
        <begin position="529"/>
        <end position="576"/>
    </location>
</feature>
<protein>
    <recommendedName>
        <fullName evidence="3">Glutamine amidotransferase type-2 domain-containing protein</fullName>
    </recommendedName>
</protein>
<organism evidence="4 5">
    <name type="scientific">Hymenoscyphus fraxineus</name>
    <dbReference type="NCBI Taxonomy" id="746836"/>
    <lineage>
        <taxon>Eukaryota</taxon>
        <taxon>Fungi</taxon>
        <taxon>Dikarya</taxon>
        <taxon>Ascomycota</taxon>
        <taxon>Pezizomycotina</taxon>
        <taxon>Leotiomycetes</taxon>
        <taxon>Helotiales</taxon>
        <taxon>Helotiaceae</taxon>
        <taxon>Hymenoscyphus</taxon>
    </lineage>
</organism>
<reference evidence="4" key="1">
    <citation type="submission" date="2021-07" db="EMBL/GenBank/DDBJ databases">
        <authorList>
            <person name="Durling M."/>
        </authorList>
    </citation>
    <scope>NUCLEOTIDE SEQUENCE</scope>
</reference>
<dbReference type="GO" id="GO:0008242">
    <property type="term" value="F:omega peptidase activity"/>
    <property type="evidence" value="ECO:0007669"/>
    <property type="project" value="TreeGrafter"/>
</dbReference>
<dbReference type="InterPro" id="IPR017932">
    <property type="entry name" value="GATase_2_dom"/>
</dbReference>
<dbReference type="PROSITE" id="PS51278">
    <property type="entry name" value="GATASE_TYPE_2"/>
    <property type="match status" value="1"/>
</dbReference>
<dbReference type="PANTHER" id="PTHR43187">
    <property type="entry name" value="GLUTAMINE AMIDOTRANSFERASE DUG3-RELATED"/>
    <property type="match status" value="1"/>
</dbReference>
<dbReference type="OrthoDB" id="14446at2759"/>
<dbReference type="GO" id="GO:0005737">
    <property type="term" value="C:cytoplasm"/>
    <property type="evidence" value="ECO:0007669"/>
    <property type="project" value="TreeGrafter"/>
</dbReference>
<dbReference type="CDD" id="cd01908">
    <property type="entry name" value="YafJ"/>
    <property type="match status" value="1"/>
</dbReference>
<dbReference type="InterPro" id="IPR026869">
    <property type="entry name" value="EgtC-like"/>
</dbReference>
<evidence type="ECO:0000256" key="1">
    <source>
        <dbReference type="ARBA" id="ARBA00022962"/>
    </source>
</evidence>
<feature type="compositionally biased region" description="Basic and acidic residues" evidence="2">
    <location>
        <begin position="503"/>
        <end position="513"/>
    </location>
</feature>
<dbReference type="GO" id="GO:0061672">
    <property type="term" value="C:glutathione hydrolase complex"/>
    <property type="evidence" value="ECO:0007669"/>
    <property type="project" value="TreeGrafter"/>
</dbReference>
<dbReference type="FunFam" id="3.60.20.10:FF:000045">
    <property type="entry name" value="Glutamine amidotransferase DUG3"/>
    <property type="match status" value="1"/>
</dbReference>
<accession>A0A9N9PH89</accession>
<evidence type="ECO:0000259" key="3">
    <source>
        <dbReference type="PROSITE" id="PS51278"/>
    </source>
</evidence>
<keyword evidence="5" id="KW-1185">Reference proteome</keyword>
<proteinExistence type="predicted"/>
<name>A0A9N9PH89_9HELO</name>
<dbReference type="SUPFAM" id="SSF56235">
    <property type="entry name" value="N-terminal nucleophile aminohydrolases (Ntn hydrolases)"/>
    <property type="match status" value="1"/>
</dbReference>
<evidence type="ECO:0000313" key="4">
    <source>
        <dbReference type="EMBL" id="CAG8952774.1"/>
    </source>
</evidence>
<dbReference type="AlphaFoldDB" id="A0A9N9PH89"/>
<evidence type="ECO:0000256" key="2">
    <source>
        <dbReference type="SAM" id="MobiDB-lite"/>
    </source>
</evidence>
<dbReference type="Pfam" id="PF13230">
    <property type="entry name" value="GATase_4"/>
    <property type="match status" value="1"/>
</dbReference>
<feature type="region of interest" description="Disordered" evidence="2">
    <location>
        <begin position="485"/>
        <end position="513"/>
    </location>
</feature>
<dbReference type="GO" id="GO:0006751">
    <property type="term" value="P:glutathione catabolic process"/>
    <property type="evidence" value="ECO:0007669"/>
    <property type="project" value="TreeGrafter"/>
</dbReference>
<dbReference type="Proteomes" id="UP000696280">
    <property type="component" value="Unassembled WGS sequence"/>
</dbReference>
<dbReference type="InterPro" id="IPR052373">
    <property type="entry name" value="Gamma-glu_amide_hydrolase"/>
</dbReference>
<sequence>MLISGSLSDFPTSRLPLSNLGSDCAIGHRISPIPPLFSLASRASRGRCLALLCPPSNSESITKANRHCHSYPSPFLSLLKSVPTVISTWASYKPPLRRRLVVTKFATMCRFLVFKGSDEILLSKLILDPTHSILTQSFDSRLRLDMRRPHNGDGFGIGYYTDPKLGPEPCIFTSTTPAWNCINLQRIASKTASPLIFAHVRATTEGSLSDDNCHPFNHGSLMWMHNGGLGGWKYIKRRLGERLADKWYLGVHGGTDSEWAFALFLDTLERSGHNPSAPPPGGFGPTVLREAMLATIKQINDFIADIPDEIVESENVDTRSLLNFAVSDGHSVICTRYVSSRTDEAASLYYSSGTTWEDKSSKGEYQMDRRDKGADIVLVASEPLTFERESWVTVPTNSTLTIHKQTVMVHPIIDEYYSYNPYHRRSSKFAQDKGLVTNEKGITSPTGTPGTLAITSPKSLSPMGGDASRLNFHHSIATTLVPSTHSVISPAPSPTPSPLSEYAPHKPLEKKPAVSDIRQITALHSLRTQSRSFSARTPEMGNTKKKRTVLEGDDTDHAAQMEPATPPRPATSYGNRTKINQYFPELS</sequence>
<dbReference type="InterPro" id="IPR029055">
    <property type="entry name" value="Ntn_hydrolases_N"/>
</dbReference>
<comment type="caution">
    <text evidence="4">The sequence shown here is derived from an EMBL/GenBank/DDBJ whole genome shotgun (WGS) entry which is preliminary data.</text>
</comment>
<gene>
    <name evidence="4" type="ORF">HYFRA_00009018</name>
</gene>
<keyword evidence="1" id="KW-0315">Glutamine amidotransferase</keyword>
<feature type="domain" description="Glutamine amidotransferase type-2" evidence="3">
    <location>
        <begin position="109"/>
        <end position="413"/>
    </location>
</feature>
<dbReference type="EMBL" id="CAJVRL010000047">
    <property type="protein sequence ID" value="CAG8952774.1"/>
    <property type="molecule type" value="Genomic_DNA"/>
</dbReference>
<evidence type="ECO:0000313" key="5">
    <source>
        <dbReference type="Proteomes" id="UP000696280"/>
    </source>
</evidence>
<dbReference type="Gene3D" id="3.60.20.10">
    <property type="entry name" value="Glutamine Phosphoribosylpyrophosphate, subunit 1, domain 1"/>
    <property type="match status" value="1"/>
</dbReference>
<dbReference type="PANTHER" id="PTHR43187:SF1">
    <property type="entry name" value="GLUTAMINE AMIDOTRANSFERASE DUG3-RELATED"/>
    <property type="match status" value="1"/>
</dbReference>